<evidence type="ECO:0000256" key="3">
    <source>
        <dbReference type="SAM" id="MobiDB-lite"/>
    </source>
</evidence>
<evidence type="ECO:0000256" key="2">
    <source>
        <dbReference type="ARBA" id="ARBA00022971"/>
    </source>
</evidence>
<dbReference type="Gene3D" id="3.30.930.30">
    <property type="match status" value="1"/>
</dbReference>
<protein>
    <submittedName>
        <fullName evidence="5">Conjugal transfer protein</fullName>
    </submittedName>
</protein>
<reference evidence="5 6" key="1">
    <citation type="submission" date="2018-08" db="EMBL/GenBank/DDBJ databases">
        <title>A genome reference for cultivated species of the human gut microbiota.</title>
        <authorList>
            <person name="Zou Y."/>
            <person name="Xue W."/>
            <person name="Luo G."/>
        </authorList>
    </citation>
    <scope>NUCLEOTIDE SEQUENCE [LARGE SCALE GENOMIC DNA]</scope>
    <source>
        <strain evidence="5 6">AF36-11AT</strain>
    </source>
</reference>
<organism evidence="5 6">
    <name type="scientific">Faecalibacterium prausnitzii</name>
    <dbReference type="NCBI Taxonomy" id="853"/>
    <lineage>
        <taxon>Bacteria</taxon>
        <taxon>Bacillati</taxon>
        <taxon>Bacillota</taxon>
        <taxon>Clostridia</taxon>
        <taxon>Eubacteriales</taxon>
        <taxon>Oscillospiraceae</taxon>
        <taxon>Faecalibacterium</taxon>
    </lineage>
</organism>
<evidence type="ECO:0000259" key="4">
    <source>
        <dbReference type="Pfam" id="PF03389"/>
    </source>
</evidence>
<proteinExistence type="inferred from homology"/>
<feature type="region of interest" description="Disordered" evidence="3">
    <location>
        <begin position="534"/>
        <end position="573"/>
    </location>
</feature>
<dbReference type="Proteomes" id="UP000261140">
    <property type="component" value="Unassembled WGS sequence"/>
</dbReference>
<gene>
    <name evidence="5" type="ORF">DWZ89_14510</name>
</gene>
<feature type="domain" description="MobA/MobL protein" evidence="4">
    <location>
        <begin position="65"/>
        <end position="289"/>
    </location>
</feature>
<keyword evidence="2" id="KW-0184">Conjugation</keyword>
<comment type="caution">
    <text evidence="5">The sequence shown here is derived from an EMBL/GenBank/DDBJ whole genome shotgun (WGS) entry which is preliminary data.</text>
</comment>
<comment type="similarity">
    <text evidence="1">Belongs to the MobA/MobL family.</text>
</comment>
<dbReference type="Pfam" id="PF03389">
    <property type="entry name" value="MobA_MobL"/>
    <property type="match status" value="1"/>
</dbReference>
<name>A0A3E2SU93_9FIRM</name>
<dbReference type="AlphaFoldDB" id="A0A3E2SU93"/>
<evidence type="ECO:0000256" key="1">
    <source>
        <dbReference type="ARBA" id="ARBA00010873"/>
    </source>
</evidence>
<dbReference type="NCBIfam" id="NF041496">
    <property type="entry name" value="MobQ"/>
    <property type="match status" value="1"/>
</dbReference>
<accession>A0A3E2SU93</accession>
<evidence type="ECO:0000313" key="5">
    <source>
        <dbReference type="EMBL" id="RGB65609.1"/>
    </source>
</evidence>
<dbReference type="EMBL" id="QVEQ01000041">
    <property type="protein sequence ID" value="RGB65609.1"/>
    <property type="molecule type" value="Genomic_DNA"/>
</dbReference>
<dbReference type="InterPro" id="IPR005053">
    <property type="entry name" value="MobA_MobL"/>
</dbReference>
<evidence type="ECO:0000313" key="6">
    <source>
        <dbReference type="Proteomes" id="UP000261140"/>
    </source>
</evidence>
<sequence length="573" mass="65348">MQLSFCGSRLRPKRTALRSKAASTTEYDSRPFNKSHLAGRSFCLEVIPIPCPHFKITIVKRSQGQSAVAGAAYQSGERLFSEYDQKTKFYNKKKELVHAEIMLPTHAPPGFADRQILWNAVEAVENQWNSQLARRIVLAFPVEVPKEQYLSMIKEFCQEQFVSKGMIADFAIHDKGDGNPHAHILLTLRAIDEHGKWLPKARKVYDLDENGERILLPSGNWKCHKENTVDWNDQKYAEVWRHSWETITNRYLEAAGRPERVDLRSFERQGIQQIPTVHLGPAAHQMEKRGIETFLGNLNRDIRAANSLMQSIRSAIRGLQHWIADLNEKKQLLLDALEKAKEPTLSDLLVDYFNLRNEQRSDWSGKAKLKCTVRDFEEVKRAVDYLKAHSLNTIEDLDTAISNLNQTAAPLRRQLKQNENRMRSIAQIKDVAAVHAKLKPIHDAFIKKNFKLTKDAYAAQHKDELDTFNKAVRTLMKLNGSTAVDFSALDAEFSALQSGSAELRTQLETLQPDISALKNIRKYIDMVLNKQQLSASGGKTPEKESVLKQLEQLQQKKSHHKATSTTPNREESL</sequence>